<name>A0A8C9IU54_9PRIM</name>
<proteinExistence type="inferred from homology"/>
<evidence type="ECO:0000256" key="4">
    <source>
        <dbReference type="SAM" id="MobiDB-lite"/>
    </source>
</evidence>
<reference evidence="5" key="2">
    <citation type="submission" date="2025-09" db="UniProtKB">
        <authorList>
            <consortium name="Ensembl"/>
        </authorList>
    </citation>
    <scope>IDENTIFICATION</scope>
</reference>
<evidence type="ECO:0000313" key="5">
    <source>
        <dbReference type="Ensembl" id="ENSPTEP00000038690.1"/>
    </source>
</evidence>
<dbReference type="PANTHER" id="PTHR11560">
    <property type="entry name" value="39S RIBOSOMAL PROTEIN L10, MITOCHONDRIAL"/>
    <property type="match status" value="1"/>
</dbReference>
<dbReference type="InterPro" id="IPR043141">
    <property type="entry name" value="Ribosomal_uL10-like_sf"/>
</dbReference>
<dbReference type="Ensembl" id="ENSPTET00000052118.1">
    <property type="protein sequence ID" value="ENSPTEP00000038690.1"/>
    <property type="gene ID" value="ENSPTEG00000035911.1"/>
</dbReference>
<evidence type="ECO:0000256" key="3">
    <source>
        <dbReference type="ARBA" id="ARBA00035716"/>
    </source>
</evidence>
<dbReference type="AlphaFoldDB" id="A0A8C9IU54"/>
<feature type="region of interest" description="Disordered" evidence="4">
    <location>
        <begin position="148"/>
        <end position="169"/>
    </location>
</feature>
<dbReference type="Proteomes" id="UP000694416">
    <property type="component" value="Unplaced"/>
</dbReference>
<evidence type="ECO:0000256" key="2">
    <source>
        <dbReference type="ARBA" id="ARBA00035707"/>
    </source>
</evidence>
<evidence type="ECO:0000256" key="1">
    <source>
        <dbReference type="ARBA" id="ARBA00008889"/>
    </source>
</evidence>
<accession>A0A8C9IU54</accession>
<keyword evidence="6" id="KW-1185">Reference proteome</keyword>
<sequence length="184" mass="20734">MAEAMVVMLRGGLLPQAGQLPALQAVRYGSKAVTRHRRVMHFQRQKVMAVTDYIPQTPAVTPTCLPSPPGPHRRLLRQEVAAVFQDNPMIAACQKVALSAEDKLLMPHQLRKRKILMKDSKCQNLLPLFHQPLQLTTLLDQYIRQQREKDSVVSTNGKPDPPDPPGLHCPYYYQHFGQGHSTSL</sequence>
<evidence type="ECO:0000313" key="6">
    <source>
        <dbReference type="Proteomes" id="UP000694416"/>
    </source>
</evidence>
<reference evidence="5" key="1">
    <citation type="submission" date="2025-08" db="UniProtKB">
        <authorList>
            <consortium name="Ensembl"/>
        </authorList>
    </citation>
    <scope>IDENTIFICATION</scope>
</reference>
<dbReference type="Gene3D" id="3.30.70.1730">
    <property type="match status" value="1"/>
</dbReference>
<dbReference type="InterPro" id="IPR047865">
    <property type="entry name" value="Ribosomal_uL10_bac_type"/>
</dbReference>
<protein>
    <recommendedName>
        <fullName evidence="2">Large ribosomal subunit protein uL10m</fullName>
    </recommendedName>
    <alternativeName>
        <fullName evidence="3">39S ribosomal protein L10, mitochondrial</fullName>
    </alternativeName>
</protein>
<organism evidence="5 6">
    <name type="scientific">Piliocolobus tephrosceles</name>
    <name type="common">Ugandan red Colobus</name>
    <dbReference type="NCBI Taxonomy" id="591936"/>
    <lineage>
        <taxon>Eukaryota</taxon>
        <taxon>Metazoa</taxon>
        <taxon>Chordata</taxon>
        <taxon>Craniata</taxon>
        <taxon>Vertebrata</taxon>
        <taxon>Euteleostomi</taxon>
        <taxon>Mammalia</taxon>
        <taxon>Eutheria</taxon>
        <taxon>Euarchontoglires</taxon>
        <taxon>Primates</taxon>
        <taxon>Haplorrhini</taxon>
        <taxon>Catarrhini</taxon>
        <taxon>Cercopithecidae</taxon>
        <taxon>Colobinae</taxon>
        <taxon>Piliocolobus</taxon>
    </lineage>
</organism>
<comment type="similarity">
    <text evidence="1">Belongs to the universal ribosomal protein uL10 family.</text>
</comment>